<dbReference type="InterPro" id="IPR002110">
    <property type="entry name" value="Ankyrin_rpt"/>
</dbReference>
<name>A0A511NB23_DEIC1</name>
<dbReference type="PROSITE" id="PS50088">
    <property type="entry name" value="ANK_REPEAT"/>
    <property type="match status" value="1"/>
</dbReference>
<dbReference type="Gene3D" id="1.25.40.20">
    <property type="entry name" value="Ankyrin repeat-containing domain"/>
    <property type="match status" value="2"/>
</dbReference>
<dbReference type="PANTHER" id="PTHR24171">
    <property type="entry name" value="ANKYRIN REPEAT DOMAIN-CONTAINING PROTEIN 39-RELATED"/>
    <property type="match status" value="1"/>
</dbReference>
<sequence length="180" mass="19955">MKQEEQNSFVMAAHHDLNKVKQLLQNNPGLIEARASWNETPLGAAAHVGNKDIMAYLLEQGARPDICAWAALGNLDEVMRTVRKHPECVRARGAHNLSVVFHAIMGGNFEVLKCLVKHGAPVNEPEGTLTPLHVAVVKDDREAVDFLLQHGADRRIRDREGKTPLERAQLIGARVVDLLR</sequence>
<evidence type="ECO:0000256" key="1">
    <source>
        <dbReference type="ARBA" id="ARBA00022737"/>
    </source>
</evidence>
<protein>
    <submittedName>
        <fullName evidence="4">Uncharacterized protein</fullName>
    </submittedName>
</protein>
<evidence type="ECO:0000256" key="2">
    <source>
        <dbReference type="ARBA" id="ARBA00023043"/>
    </source>
</evidence>
<feature type="repeat" description="ANK" evidence="3">
    <location>
        <begin position="127"/>
        <end position="159"/>
    </location>
</feature>
<comment type="caution">
    <text evidence="4">The sequence shown here is derived from an EMBL/GenBank/DDBJ whole genome shotgun (WGS) entry which is preliminary data.</text>
</comment>
<keyword evidence="1" id="KW-0677">Repeat</keyword>
<dbReference type="SUPFAM" id="SSF48403">
    <property type="entry name" value="Ankyrin repeat"/>
    <property type="match status" value="1"/>
</dbReference>
<reference evidence="4 5" key="1">
    <citation type="submission" date="2019-07" db="EMBL/GenBank/DDBJ databases">
        <title>Whole genome shotgun sequence of Deinococcus cellulosilyticus NBRC 106333.</title>
        <authorList>
            <person name="Hosoyama A."/>
            <person name="Uohara A."/>
            <person name="Ohji S."/>
            <person name="Ichikawa N."/>
        </authorList>
    </citation>
    <scope>NUCLEOTIDE SEQUENCE [LARGE SCALE GENOMIC DNA]</scope>
    <source>
        <strain evidence="4 5">NBRC 106333</strain>
    </source>
</reference>
<proteinExistence type="predicted"/>
<dbReference type="Proteomes" id="UP000321306">
    <property type="component" value="Unassembled WGS sequence"/>
</dbReference>
<evidence type="ECO:0000313" key="5">
    <source>
        <dbReference type="Proteomes" id="UP000321306"/>
    </source>
</evidence>
<dbReference type="SMART" id="SM00248">
    <property type="entry name" value="ANK"/>
    <property type="match status" value="3"/>
</dbReference>
<dbReference type="PANTHER" id="PTHR24171:SF8">
    <property type="entry name" value="BRCA1-ASSOCIATED RING DOMAIN PROTEIN 1"/>
    <property type="match status" value="1"/>
</dbReference>
<dbReference type="InterPro" id="IPR036770">
    <property type="entry name" value="Ankyrin_rpt-contain_sf"/>
</dbReference>
<dbReference type="OrthoDB" id="384737at2"/>
<dbReference type="RefSeq" id="WP_146891579.1">
    <property type="nucleotide sequence ID" value="NZ_BJXB01000050.1"/>
</dbReference>
<evidence type="ECO:0000256" key="3">
    <source>
        <dbReference type="PROSITE-ProRule" id="PRU00023"/>
    </source>
</evidence>
<dbReference type="Pfam" id="PF00023">
    <property type="entry name" value="Ank"/>
    <property type="match status" value="1"/>
</dbReference>
<keyword evidence="5" id="KW-1185">Reference proteome</keyword>
<gene>
    <name evidence="4" type="ORF">DC3_56080</name>
</gene>
<dbReference type="GO" id="GO:0085020">
    <property type="term" value="P:protein K6-linked ubiquitination"/>
    <property type="evidence" value="ECO:0007669"/>
    <property type="project" value="TreeGrafter"/>
</dbReference>
<dbReference type="GO" id="GO:0004842">
    <property type="term" value="F:ubiquitin-protein transferase activity"/>
    <property type="evidence" value="ECO:0007669"/>
    <property type="project" value="TreeGrafter"/>
</dbReference>
<dbReference type="Pfam" id="PF12796">
    <property type="entry name" value="Ank_2"/>
    <property type="match status" value="1"/>
</dbReference>
<dbReference type="AlphaFoldDB" id="A0A511NB23"/>
<dbReference type="PROSITE" id="PS50297">
    <property type="entry name" value="ANK_REP_REGION"/>
    <property type="match status" value="1"/>
</dbReference>
<organism evidence="4 5">
    <name type="scientific">Deinococcus cellulosilyticus (strain DSM 18568 / NBRC 106333 / KACC 11606 / 5516J-15)</name>
    <dbReference type="NCBI Taxonomy" id="1223518"/>
    <lineage>
        <taxon>Bacteria</taxon>
        <taxon>Thermotogati</taxon>
        <taxon>Deinococcota</taxon>
        <taxon>Deinococci</taxon>
        <taxon>Deinococcales</taxon>
        <taxon>Deinococcaceae</taxon>
        <taxon>Deinococcus</taxon>
    </lineage>
</organism>
<keyword evidence="2 3" id="KW-0040">ANK repeat</keyword>
<dbReference type="EMBL" id="BJXB01000050">
    <property type="protein sequence ID" value="GEM49973.1"/>
    <property type="molecule type" value="Genomic_DNA"/>
</dbReference>
<accession>A0A511NB23</accession>
<evidence type="ECO:0000313" key="4">
    <source>
        <dbReference type="EMBL" id="GEM49973.1"/>
    </source>
</evidence>